<evidence type="ECO:0000313" key="3">
    <source>
        <dbReference type="EMBL" id="RPE13007.1"/>
    </source>
</evidence>
<sequence length="356" mass="41300">MHCAGELRSKIVLLLCRKKTGYMPKNKDALSRYRWIDERLRNKRLPKPTLDDLVEFVSGKLDKTIAVRTIQKDLEDMRNDPELNYFAPIKYNRSSKAYHYEDEGYSISNNPIDEADLQGLEVAIGILEQFRSLPVIQRFEDAILKIAASLKMNRQQLENRGLIKFSRGSQYKGAELIPDIVDAIKDREVIRIAYQSFDRKEPKEHWVEPYHLREYNHRFYLIGKSQKAKGGTVLTFALDRIVNTWPTNKHFDEKNFDDASYFQHAIGITVSSETPEDIVLSYTPLQGKYVKTQPLHPSQVILKDDDEECRVGLKIVVNHELIMLLLSSGGRVKVLQPQHLADKIREEGEDIIKRYQ</sequence>
<comment type="caution">
    <text evidence="3">The sequence shown here is derived from an EMBL/GenBank/DDBJ whole genome shotgun (WGS) entry which is preliminary data.</text>
</comment>
<dbReference type="EMBL" id="RPDH01000001">
    <property type="protein sequence ID" value="RPE13007.1"/>
    <property type="molecule type" value="Genomic_DNA"/>
</dbReference>
<dbReference type="Pfam" id="PF25583">
    <property type="entry name" value="WCX"/>
    <property type="match status" value="1"/>
</dbReference>
<evidence type="ECO:0000313" key="4">
    <source>
        <dbReference type="Proteomes" id="UP000278351"/>
    </source>
</evidence>
<dbReference type="AlphaFoldDB" id="A0A3N4QAF4"/>
<protein>
    <submittedName>
        <fullName evidence="3">WYL domain-containing protein</fullName>
    </submittedName>
</protein>
<dbReference type="PANTHER" id="PTHR34580:SF9">
    <property type="entry name" value="SLL5097 PROTEIN"/>
    <property type="match status" value="1"/>
</dbReference>
<reference evidence="3 4" key="1">
    <citation type="submission" date="2018-11" db="EMBL/GenBank/DDBJ databases">
        <title>Chitinophaga lutea sp.nov., isolate from arsenic contaminated soil.</title>
        <authorList>
            <person name="Zong Y."/>
        </authorList>
    </citation>
    <scope>NUCLEOTIDE SEQUENCE [LARGE SCALE GENOMIC DNA]</scope>
    <source>
        <strain evidence="3 4">ZY74</strain>
    </source>
</reference>
<evidence type="ECO:0000259" key="2">
    <source>
        <dbReference type="Pfam" id="PF25583"/>
    </source>
</evidence>
<dbReference type="InterPro" id="IPR026881">
    <property type="entry name" value="WYL_dom"/>
</dbReference>
<name>A0A3N4QAF4_9BACT</name>
<organism evidence="3 4">
    <name type="scientific">Chitinophaga lutea</name>
    <dbReference type="NCBI Taxonomy" id="2488634"/>
    <lineage>
        <taxon>Bacteria</taxon>
        <taxon>Pseudomonadati</taxon>
        <taxon>Bacteroidota</taxon>
        <taxon>Chitinophagia</taxon>
        <taxon>Chitinophagales</taxon>
        <taxon>Chitinophagaceae</taxon>
        <taxon>Chitinophaga</taxon>
    </lineage>
</organism>
<dbReference type="PANTHER" id="PTHR34580">
    <property type="match status" value="1"/>
</dbReference>
<accession>A0A3N4QAF4</accession>
<keyword evidence="4" id="KW-1185">Reference proteome</keyword>
<proteinExistence type="predicted"/>
<dbReference type="Pfam" id="PF13280">
    <property type="entry name" value="WYL"/>
    <property type="match status" value="1"/>
</dbReference>
<feature type="domain" description="WYL" evidence="1">
    <location>
        <begin position="177"/>
        <end position="242"/>
    </location>
</feature>
<feature type="domain" description="WCX" evidence="2">
    <location>
        <begin position="275"/>
        <end position="351"/>
    </location>
</feature>
<dbReference type="Proteomes" id="UP000278351">
    <property type="component" value="Unassembled WGS sequence"/>
</dbReference>
<dbReference type="InterPro" id="IPR057727">
    <property type="entry name" value="WCX_dom"/>
</dbReference>
<gene>
    <name evidence="3" type="ORF">EGT74_05575</name>
</gene>
<dbReference type="PROSITE" id="PS52050">
    <property type="entry name" value="WYL"/>
    <property type="match status" value="1"/>
</dbReference>
<evidence type="ECO:0000259" key="1">
    <source>
        <dbReference type="Pfam" id="PF13280"/>
    </source>
</evidence>
<dbReference type="InterPro" id="IPR051534">
    <property type="entry name" value="CBASS_pafABC_assoc_protein"/>
</dbReference>